<dbReference type="AlphaFoldDB" id="A0AAV7K2D9"/>
<dbReference type="GO" id="GO:0000124">
    <property type="term" value="C:SAGA complex"/>
    <property type="evidence" value="ECO:0007669"/>
    <property type="project" value="InterPro"/>
</dbReference>
<accession>A0AAV7K2D9</accession>
<gene>
    <name evidence="2" type="ORF">LOD99_2503</name>
</gene>
<comment type="caution">
    <text evidence="2">The sequence shown here is derived from an EMBL/GenBank/DDBJ whole genome shotgun (WGS) entry which is preliminary data.</text>
</comment>
<evidence type="ECO:0000256" key="1">
    <source>
        <dbReference type="SAM" id="MobiDB-lite"/>
    </source>
</evidence>
<sequence>MANSKENVSYTPWAPDLFEESLDFNLESVIKASLDRDFALTVAKPTHLASANKPHKLAPTDLYYSIPNVYKENINLLKTARSIHVQNSYIQSKLSSDPSYKPSELQQSTASQFIPTHSLDRNNFTQTFPKLDERSIYQIARKSVSLSLLNAGFTHSKSSALDKLVDSLNTFLHKLCIILKSNSQPNPDNNFLEDFVDPLEQTLIELGSDGYEGLFEFWQEHMVNYHQKLAIAGTKLIQVQEGLVHRVIGSTEHTETIPENVVEMSSSMIEVAAHGSVLEDSQDSNESPYSDEKPSKHVKRIKLC</sequence>
<evidence type="ECO:0000313" key="2">
    <source>
        <dbReference type="EMBL" id="KAI6655215.1"/>
    </source>
</evidence>
<keyword evidence="3" id="KW-1185">Reference proteome</keyword>
<dbReference type="GO" id="GO:0003713">
    <property type="term" value="F:transcription coactivator activity"/>
    <property type="evidence" value="ECO:0007669"/>
    <property type="project" value="TreeGrafter"/>
</dbReference>
<reference evidence="2 3" key="1">
    <citation type="journal article" date="2023" name="BMC Biol.">
        <title>The compact genome of the sponge Oopsacas minuta (Hexactinellida) is lacking key metazoan core genes.</title>
        <authorList>
            <person name="Santini S."/>
            <person name="Schenkelaars Q."/>
            <person name="Jourda C."/>
            <person name="Duchesne M."/>
            <person name="Belahbib H."/>
            <person name="Rocher C."/>
            <person name="Selva M."/>
            <person name="Riesgo A."/>
            <person name="Vervoort M."/>
            <person name="Leys S.P."/>
            <person name="Kodjabachian L."/>
            <person name="Le Bivic A."/>
            <person name="Borchiellini C."/>
            <person name="Claverie J.M."/>
            <person name="Renard E."/>
        </authorList>
    </citation>
    <scope>NUCLEOTIDE SEQUENCE [LARGE SCALE GENOMIC DNA]</scope>
    <source>
        <strain evidence="2">SPO-2</strain>
    </source>
</reference>
<proteinExistence type="predicted"/>
<dbReference type="Proteomes" id="UP001165289">
    <property type="component" value="Unassembled WGS sequence"/>
</dbReference>
<evidence type="ECO:0000313" key="3">
    <source>
        <dbReference type="Proteomes" id="UP001165289"/>
    </source>
</evidence>
<dbReference type="EMBL" id="JAKMXF010000210">
    <property type="protein sequence ID" value="KAI6655215.1"/>
    <property type="molecule type" value="Genomic_DNA"/>
</dbReference>
<protein>
    <recommendedName>
        <fullName evidence="4">STAGA complex 65 subunit gamma</fullName>
    </recommendedName>
</protein>
<feature type="region of interest" description="Disordered" evidence="1">
    <location>
        <begin position="277"/>
        <end position="299"/>
    </location>
</feature>
<evidence type="ECO:0008006" key="4">
    <source>
        <dbReference type="Google" id="ProtNLM"/>
    </source>
</evidence>
<name>A0AAV7K2D9_9METZ</name>
<dbReference type="InterPro" id="IPR039460">
    <property type="entry name" value="SUPT7L/Spt7"/>
</dbReference>
<dbReference type="PANTHER" id="PTHR28598">
    <property type="entry name" value="STAGA COMPLEX 65 SUBUNIT GAMMA"/>
    <property type="match status" value="1"/>
</dbReference>
<dbReference type="PANTHER" id="PTHR28598:SF1">
    <property type="entry name" value="STAGA COMPLEX 65 SUBUNIT GAMMA"/>
    <property type="match status" value="1"/>
</dbReference>
<organism evidence="2 3">
    <name type="scientific">Oopsacas minuta</name>
    <dbReference type="NCBI Taxonomy" id="111878"/>
    <lineage>
        <taxon>Eukaryota</taxon>
        <taxon>Metazoa</taxon>
        <taxon>Porifera</taxon>
        <taxon>Hexactinellida</taxon>
        <taxon>Hexasterophora</taxon>
        <taxon>Lyssacinosida</taxon>
        <taxon>Leucopsacidae</taxon>
        <taxon>Oopsacas</taxon>
    </lineage>
</organism>